<dbReference type="Gene3D" id="3.40.50.300">
    <property type="entry name" value="P-loop containing nucleotide triphosphate hydrolases"/>
    <property type="match status" value="1"/>
</dbReference>
<dbReference type="Proteomes" id="UP000023430">
    <property type="component" value="Unassembled WGS sequence"/>
</dbReference>
<comment type="caution">
    <text evidence="1">The sequence shown here is derived from an EMBL/GenBank/DDBJ whole genome shotgun (WGS) entry which is preliminary data.</text>
</comment>
<sequence>MIPRHTDTVPADAKWTFATRRVPRDAVTGLAPDVAAAQAGDLVLAHVAEIGQHRRVQLPSGRPSEIYPGDAIVLACGARYAPDQFEGLAEIDPAGADLLAGGGCIGRMVSRNERVRPATRLIPAARLLGADGGALNLRDFALPARPDAGTLPVIAVLGTAMNSGKTLATAQTALGLRRAGWRVAALKGTGTGAFGDYNEYSDTGAHVVADFTDAGMVTTYREPLDRVRAGIESLLGHAAAQGCDIAVIEIADGLFQRETAQIIADPWFRGRISGLVFACGDAVAAAGGVAELARHGLRPDAITGMVSCSPMASAEAETATGIPVLRKSDLADPAEANAMALRAGARWPRAA</sequence>
<accession>X7F478</accession>
<dbReference type="PATRIC" id="fig|1449351.3.peg.4217"/>
<dbReference type="OrthoDB" id="145933at2"/>
<dbReference type="STRING" id="1449351.RISW2_17700"/>
<dbReference type="InterPro" id="IPR027417">
    <property type="entry name" value="P-loop_NTPase"/>
</dbReference>
<dbReference type="RefSeq" id="WP_051492219.1">
    <property type="nucleotide sequence ID" value="NZ_JAME01000049.1"/>
</dbReference>
<dbReference type="EMBL" id="JAME01000049">
    <property type="protein sequence ID" value="ETX26906.1"/>
    <property type="molecule type" value="Genomic_DNA"/>
</dbReference>
<keyword evidence="2" id="KW-1185">Reference proteome</keyword>
<evidence type="ECO:0000313" key="2">
    <source>
        <dbReference type="Proteomes" id="UP000023430"/>
    </source>
</evidence>
<organism evidence="1 2">
    <name type="scientific">Roseivivax isoporae LMG 25204</name>
    <dbReference type="NCBI Taxonomy" id="1449351"/>
    <lineage>
        <taxon>Bacteria</taxon>
        <taxon>Pseudomonadati</taxon>
        <taxon>Pseudomonadota</taxon>
        <taxon>Alphaproteobacteria</taxon>
        <taxon>Rhodobacterales</taxon>
        <taxon>Roseobacteraceae</taxon>
        <taxon>Roseivivax</taxon>
    </lineage>
</organism>
<reference evidence="1 2" key="1">
    <citation type="submission" date="2014-01" db="EMBL/GenBank/DDBJ databases">
        <title>Roseivivax isoporae LMG 25204 Genome Sequencing.</title>
        <authorList>
            <person name="Lai Q."/>
            <person name="Li G."/>
            <person name="Shao Z."/>
        </authorList>
    </citation>
    <scope>NUCLEOTIDE SEQUENCE [LARGE SCALE GENOMIC DNA]</scope>
    <source>
        <strain evidence="1 2">LMG 25204</strain>
    </source>
</reference>
<proteinExistence type="predicted"/>
<protein>
    <submittedName>
        <fullName evidence="1">Malic enzyme protein</fullName>
    </submittedName>
</protein>
<dbReference type="AlphaFoldDB" id="X7F478"/>
<dbReference type="eggNOG" id="COG0132">
    <property type="taxonomic scope" value="Bacteria"/>
</dbReference>
<name>X7F478_9RHOB</name>
<evidence type="ECO:0000313" key="1">
    <source>
        <dbReference type="EMBL" id="ETX26906.1"/>
    </source>
</evidence>
<gene>
    <name evidence="1" type="ORF">RISW2_17700</name>
</gene>
<dbReference type="SUPFAM" id="SSF52540">
    <property type="entry name" value="P-loop containing nucleoside triphosphate hydrolases"/>
    <property type="match status" value="1"/>
</dbReference>